<name>A0A1P8MZC8_9RHOB</name>
<proteinExistence type="predicted"/>
<gene>
    <name evidence="2" type="ORF">BWR18_18435</name>
</gene>
<dbReference type="InterPro" id="IPR027417">
    <property type="entry name" value="P-loop_NTPase"/>
</dbReference>
<evidence type="ECO:0000313" key="3">
    <source>
        <dbReference type="Proteomes" id="UP000186336"/>
    </source>
</evidence>
<reference evidence="2 3" key="1">
    <citation type="submission" date="2017-01" db="EMBL/GenBank/DDBJ databases">
        <title>Complete genome of Tateyamaria omphalii DOK1-4 isolated from seawater in Dokdo.</title>
        <authorList>
            <person name="Kim J.H."/>
            <person name="Chi W.-J."/>
        </authorList>
    </citation>
    <scope>NUCLEOTIDE SEQUENCE [LARGE SCALE GENOMIC DNA]</scope>
    <source>
        <strain evidence="2 3">DOK1-4</strain>
    </source>
</reference>
<evidence type="ECO:0000313" key="2">
    <source>
        <dbReference type="EMBL" id="APX13440.1"/>
    </source>
</evidence>
<dbReference type="AlphaFoldDB" id="A0A1P8MZC8"/>
<dbReference type="InterPro" id="IPR007111">
    <property type="entry name" value="NACHT_NTPase"/>
</dbReference>
<dbReference type="Proteomes" id="UP000186336">
    <property type="component" value="Chromosome"/>
</dbReference>
<accession>A0A1P8MZC8</accession>
<keyword evidence="3" id="KW-1185">Reference proteome</keyword>
<dbReference type="Pfam" id="PF05729">
    <property type="entry name" value="NACHT"/>
    <property type="match status" value="1"/>
</dbReference>
<dbReference type="PROSITE" id="PS50837">
    <property type="entry name" value="NACHT"/>
    <property type="match status" value="1"/>
</dbReference>
<sequence>MILGAGGGGKSMFMRYLWLSYFEKPDGLIPFFLELRHLNNFTHNNIEDFIYHSITKSGSQIRQDEFNRALRNGEFILFLDGFDEINFDRRQRFQDLILQLKNSNPKLCIVLTSRPDERFMGWDDFSVAKVEALDEERSKLLIERADYDADLKSKFLQRFESLFSAHQDFLSNPLLAYMMLVSFSYNPDIPKRMFQFYEQAFEALYHRHDLTKGYKRIFHCDLDKFDFLRLTAYFCLKTYYDEQIEFTRSELLDAINQAQTIEAHQVSSEHFLDDLTISVCLLKLEGLTYTFTHRSFQEYFAAYCIARVASRNIEEIFSKFAARVSDSVLPMVADINPDLFREKYVIPNTQKFKSLIDRKTDAKIYESFSARTGSVFTIHLDKVFSEVVSKRKQKRAQITLRHSGEMADFYYAIRSVASNQGWARHDSSTKDDMKFERLALKKFEKLFDRIFVLVEANRIRISSSESLADNQIPPDDEAGLVDAFKQSRMHAFIVEEAKIFIAFVKQERKAYKSVSGAFSDLF</sequence>
<protein>
    <recommendedName>
        <fullName evidence="1">NACHT domain-containing protein</fullName>
    </recommendedName>
</protein>
<evidence type="ECO:0000259" key="1">
    <source>
        <dbReference type="PROSITE" id="PS50837"/>
    </source>
</evidence>
<dbReference type="PANTHER" id="PTHR46844">
    <property type="entry name" value="SLR5058 PROTEIN"/>
    <property type="match status" value="1"/>
</dbReference>
<dbReference type="PANTHER" id="PTHR46844:SF1">
    <property type="entry name" value="SLR5058 PROTEIN"/>
    <property type="match status" value="1"/>
</dbReference>
<dbReference type="SUPFAM" id="SSF52540">
    <property type="entry name" value="P-loop containing nucleoside triphosphate hydrolases"/>
    <property type="match status" value="1"/>
</dbReference>
<dbReference type="Gene3D" id="3.40.50.300">
    <property type="entry name" value="P-loop containing nucleotide triphosphate hydrolases"/>
    <property type="match status" value="1"/>
</dbReference>
<feature type="domain" description="NACHT" evidence="1">
    <location>
        <begin position="1"/>
        <end position="116"/>
    </location>
</feature>
<dbReference type="EMBL" id="CP019312">
    <property type="protein sequence ID" value="APX13440.1"/>
    <property type="molecule type" value="Genomic_DNA"/>
</dbReference>
<organism evidence="2 3">
    <name type="scientific">Tateyamaria omphalii</name>
    <dbReference type="NCBI Taxonomy" id="299262"/>
    <lineage>
        <taxon>Bacteria</taxon>
        <taxon>Pseudomonadati</taxon>
        <taxon>Pseudomonadota</taxon>
        <taxon>Alphaproteobacteria</taxon>
        <taxon>Rhodobacterales</taxon>
        <taxon>Roseobacteraceae</taxon>
        <taxon>Tateyamaria</taxon>
    </lineage>
</organism>
<dbReference type="KEGG" id="tom:BWR18_18435"/>